<dbReference type="GO" id="GO:0046872">
    <property type="term" value="F:metal ion binding"/>
    <property type="evidence" value="ECO:0007669"/>
    <property type="project" value="InterPro"/>
</dbReference>
<protein>
    <submittedName>
        <fullName evidence="9">Unannotated protein</fullName>
    </submittedName>
</protein>
<evidence type="ECO:0000313" key="8">
    <source>
        <dbReference type="EMBL" id="CAB4743469.1"/>
    </source>
</evidence>
<evidence type="ECO:0000259" key="6">
    <source>
        <dbReference type="PROSITE" id="PS50975"/>
    </source>
</evidence>
<reference evidence="9" key="1">
    <citation type="submission" date="2020-05" db="EMBL/GenBank/DDBJ databases">
        <authorList>
            <person name="Chiriac C."/>
            <person name="Salcher M."/>
            <person name="Ghai R."/>
            <person name="Kavagutti S V."/>
        </authorList>
    </citation>
    <scope>NUCLEOTIDE SEQUENCE</scope>
</reference>
<evidence type="ECO:0000313" key="11">
    <source>
        <dbReference type="EMBL" id="CAB4944956.1"/>
    </source>
</evidence>
<dbReference type="Gene3D" id="3.30.470.20">
    <property type="entry name" value="ATP-grasp fold, B domain"/>
    <property type="match status" value="1"/>
</dbReference>
<dbReference type="Gene3D" id="3.30.1490.20">
    <property type="entry name" value="ATP-grasp fold, A domain"/>
    <property type="match status" value="1"/>
</dbReference>
<evidence type="ECO:0000256" key="2">
    <source>
        <dbReference type="ARBA" id="ARBA00022741"/>
    </source>
</evidence>
<dbReference type="InterPro" id="IPR011761">
    <property type="entry name" value="ATP-grasp"/>
</dbReference>
<dbReference type="Pfam" id="PF02222">
    <property type="entry name" value="ATP-grasp"/>
    <property type="match status" value="1"/>
</dbReference>
<dbReference type="GO" id="GO:0006189">
    <property type="term" value="P:'de novo' IMP biosynthetic process"/>
    <property type="evidence" value="ECO:0007669"/>
    <property type="project" value="InterPro"/>
</dbReference>
<feature type="domain" description="ATP-grasp" evidence="6">
    <location>
        <begin position="117"/>
        <end position="301"/>
    </location>
</feature>
<dbReference type="EMBL" id="CAFBIY010000107">
    <property type="protein sequence ID" value="CAB4852039.1"/>
    <property type="molecule type" value="Genomic_DNA"/>
</dbReference>
<keyword evidence="3" id="KW-0658">Purine biosynthesis</keyword>
<gene>
    <name evidence="8" type="ORF">UFOPK2656_03067</name>
    <name evidence="9" type="ORF">UFOPK3099_02968</name>
    <name evidence="10" type="ORF">UFOPK3267_01858</name>
    <name evidence="11" type="ORF">UFOPK3651_02452</name>
    <name evidence="12" type="ORF">UFOPK3931_02268</name>
    <name evidence="7" type="ORF">UFOPK4189_03448</name>
</gene>
<dbReference type="InterPro" id="IPR054350">
    <property type="entry name" value="PurT/PurK_preATP-grasp"/>
</dbReference>
<dbReference type="InterPro" id="IPR003135">
    <property type="entry name" value="ATP-grasp_carboxylate-amine"/>
</dbReference>
<dbReference type="Gene3D" id="3.40.50.20">
    <property type="match status" value="1"/>
</dbReference>
<dbReference type="HAMAP" id="MF_01928">
    <property type="entry name" value="PurK"/>
    <property type="match status" value="1"/>
</dbReference>
<keyword evidence="4" id="KW-0067">ATP-binding</keyword>
<dbReference type="InterPro" id="IPR013815">
    <property type="entry name" value="ATP_grasp_subdomain_1"/>
</dbReference>
<dbReference type="NCBIfam" id="NF004679">
    <property type="entry name" value="PRK06019.1-5"/>
    <property type="match status" value="1"/>
</dbReference>
<dbReference type="GO" id="GO:0016874">
    <property type="term" value="F:ligase activity"/>
    <property type="evidence" value="ECO:0007669"/>
    <property type="project" value="UniProtKB-KW"/>
</dbReference>
<evidence type="ECO:0000256" key="4">
    <source>
        <dbReference type="ARBA" id="ARBA00022840"/>
    </source>
</evidence>
<evidence type="ECO:0000256" key="3">
    <source>
        <dbReference type="ARBA" id="ARBA00022755"/>
    </source>
</evidence>
<proteinExistence type="inferred from homology"/>
<dbReference type="NCBIfam" id="NF004676">
    <property type="entry name" value="PRK06019.1-2"/>
    <property type="match status" value="1"/>
</dbReference>
<sequence length="384" mass="40555">MSSNVGIDTLITPPAMLGIVGGGQLGRYFVMAAHTMGYGTTVLEPDPHAPAGKVADVHIIAAYDDPSALDQLASTCAVVTTEFENAPAAAMEYLAAHTTVRPSPVALATCQDRIAEKQFLTDIGVAVAPYAVIITDADLAAASTCGYPAILKTARLGYDGKGQVNVATHRDLATAWQSLGGAPCVLEERLPLDRELSMVLARTADGRVACYPVAQNEHVDGILDISFVPATLPGTGHGEAAKLCRYIAEELGFVGVLAVEMFVVGSDVLVNELAPRPHNSGHYTLDACLCSQFEQQVRAICGLALGDAKLVVPGVAMANLLGDLWANGEPKWERALWQQAAHLHLYGKREPRPGRKMGHLTTTSATVVGATTLARRLRSQLTAD</sequence>
<dbReference type="EMBL" id="CAESGF010000042">
    <property type="protein sequence ID" value="CAB4365706.1"/>
    <property type="molecule type" value="Genomic_DNA"/>
</dbReference>
<dbReference type="Pfam" id="PF17769">
    <property type="entry name" value="PurK_C"/>
    <property type="match status" value="1"/>
</dbReference>
<organism evidence="9">
    <name type="scientific">freshwater metagenome</name>
    <dbReference type="NCBI Taxonomy" id="449393"/>
    <lineage>
        <taxon>unclassified sequences</taxon>
        <taxon>metagenomes</taxon>
        <taxon>ecological metagenomes</taxon>
    </lineage>
</organism>
<dbReference type="InterPro" id="IPR011054">
    <property type="entry name" value="Rudment_hybrid_motif"/>
</dbReference>
<dbReference type="PANTHER" id="PTHR11609">
    <property type="entry name" value="PURINE BIOSYNTHESIS PROTEIN 6/7, PUR6/7"/>
    <property type="match status" value="1"/>
</dbReference>
<dbReference type="SUPFAM" id="SSF52440">
    <property type="entry name" value="PreATP-grasp domain"/>
    <property type="match status" value="1"/>
</dbReference>
<dbReference type="Pfam" id="PF22660">
    <property type="entry name" value="RS_preATP-grasp-like"/>
    <property type="match status" value="1"/>
</dbReference>
<evidence type="ECO:0000313" key="9">
    <source>
        <dbReference type="EMBL" id="CAB4836025.1"/>
    </source>
</evidence>
<comment type="pathway">
    <text evidence="5">Purine metabolism.</text>
</comment>
<evidence type="ECO:0000313" key="10">
    <source>
        <dbReference type="EMBL" id="CAB4852039.1"/>
    </source>
</evidence>
<dbReference type="PANTHER" id="PTHR11609:SF5">
    <property type="entry name" value="PHOSPHORIBOSYLAMINOIMIDAZOLE CARBOXYLASE"/>
    <property type="match status" value="1"/>
</dbReference>
<dbReference type="GO" id="GO:0004638">
    <property type="term" value="F:phosphoribosylaminoimidazole carboxylase activity"/>
    <property type="evidence" value="ECO:0007669"/>
    <property type="project" value="InterPro"/>
</dbReference>
<dbReference type="PROSITE" id="PS50975">
    <property type="entry name" value="ATP_GRASP"/>
    <property type="match status" value="1"/>
</dbReference>
<dbReference type="NCBIfam" id="TIGR01161">
    <property type="entry name" value="purK"/>
    <property type="match status" value="1"/>
</dbReference>
<dbReference type="SUPFAM" id="SSF56059">
    <property type="entry name" value="Glutathione synthetase ATP-binding domain-like"/>
    <property type="match status" value="1"/>
</dbReference>
<accession>A0A6J7AT75</accession>
<evidence type="ECO:0000256" key="5">
    <source>
        <dbReference type="ARBA" id="ARBA00025704"/>
    </source>
</evidence>
<evidence type="ECO:0000256" key="1">
    <source>
        <dbReference type="ARBA" id="ARBA00022598"/>
    </source>
</evidence>
<dbReference type="InterPro" id="IPR016185">
    <property type="entry name" value="PreATP-grasp_dom_sf"/>
</dbReference>
<keyword evidence="1" id="KW-0436">Ligase</keyword>
<keyword evidence="2" id="KW-0547">Nucleotide-binding</keyword>
<evidence type="ECO:0000313" key="7">
    <source>
        <dbReference type="EMBL" id="CAB4365706.1"/>
    </source>
</evidence>
<dbReference type="InterPro" id="IPR005875">
    <property type="entry name" value="PurK"/>
</dbReference>
<name>A0A6J7AT75_9ZZZZ</name>
<dbReference type="NCBIfam" id="NF004677">
    <property type="entry name" value="PRK06019.1-3"/>
    <property type="match status" value="1"/>
</dbReference>
<dbReference type="EMBL" id="CAEZYF010000029">
    <property type="protein sequence ID" value="CAB4743469.1"/>
    <property type="molecule type" value="Genomic_DNA"/>
</dbReference>
<dbReference type="GO" id="GO:0005524">
    <property type="term" value="F:ATP binding"/>
    <property type="evidence" value="ECO:0007669"/>
    <property type="project" value="UniProtKB-KW"/>
</dbReference>
<dbReference type="EMBL" id="CAFAAV010000359">
    <property type="protein sequence ID" value="CAB4836025.1"/>
    <property type="molecule type" value="Genomic_DNA"/>
</dbReference>
<dbReference type="GO" id="GO:0005829">
    <property type="term" value="C:cytosol"/>
    <property type="evidence" value="ECO:0007669"/>
    <property type="project" value="TreeGrafter"/>
</dbReference>
<dbReference type="InterPro" id="IPR040686">
    <property type="entry name" value="PurK_C"/>
</dbReference>
<dbReference type="NCBIfam" id="NF004675">
    <property type="entry name" value="PRK06019.1-1"/>
    <property type="match status" value="1"/>
</dbReference>
<dbReference type="AlphaFoldDB" id="A0A6J7AT75"/>
<dbReference type="EMBL" id="CAFBOL010000074">
    <property type="protein sequence ID" value="CAB5002796.1"/>
    <property type="molecule type" value="Genomic_DNA"/>
</dbReference>
<evidence type="ECO:0000313" key="12">
    <source>
        <dbReference type="EMBL" id="CAB5002796.1"/>
    </source>
</evidence>
<dbReference type="FunFam" id="3.30.1490.20:FF:000015">
    <property type="entry name" value="N5-carboxyaminoimidazole ribonucleotide synthase"/>
    <property type="match status" value="1"/>
</dbReference>
<dbReference type="SUPFAM" id="SSF51246">
    <property type="entry name" value="Rudiment single hybrid motif"/>
    <property type="match status" value="1"/>
</dbReference>
<dbReference type="EMBL" id="CAFBMT010000015">
    <property type="protein sequence ID" value="CAB4944956.1"/>
    <property type="molecule type" value="Genomic_DNA"/>
</dbReference>